<evidence type="ECO:0000259" key="3">
    <source>
        <dbReference type="Pfam" id="PF14690"/>
    </source>
</evidence>
<organism evidence="4 5">
    <name type="scientific">Blautia celeris</name>
    <dbReference type="NCBI Taxonomy" id="2763026"/>
    <lineage>
        <taxon>Bacteria</taxon>
        <taxon>Bacillati</taxon>
        <taxon>Bacillota</taxon>
        <taxon>Clostridia</taxon>
        <taxon>Lachnospirales</taxon>
        <taxon>Lachnospiraceae</taxon>
        <taxon>Blautia</taxon>
    </lineage>
</organism>
<feature type="domain" description="Transposase IS204/IS1001/IS1096/IS1165 DDE" evidence="2">
    <location>
        <begin position="159"/>
        <end position="248"/>
    </location>
</feature>
<feature type="compositionally biased region" description="Basic and acidic residues" evidence="1">
    <location>
        <begin position="260"/>
        <end position="276"/>
    </location>
</feature>
<feature type="domain" description="Transposase IS204/IS1001/IS1096/IS1165 zinc-finger" evidence="3">
    <location>
        <begin position="38"/>
        <end position="81"/>
    </location>
</feature>
<feature type="region of interest" description="Disordered" evidence="1">
    <location>
        <begin position="260"/>
        <end position="283"/>
    </location>
</feature>
<dbReference type="Proteomes" id="UP000654573">
    <property type="component" value="Unassembled WGS sequence"/>
</dbReference>
<reference evidence="4 5" key="1">
    <citation type="submission" date="2020-08" db="EMBL/GenBank/DDBJ databases">
        <title>Genome public.</title>
        <authorList>
            <person name="Liu C."/>
            <person name="Sun Q."/>
        </authorList>
    </citation>
    <scope>NUCLEOTIDE SEQUENCE [LARGE SCALE GENOMIC DNA]</scope>
    <source>
        <strain evidence="4 5">NSJ-34</strain>
    </source>
</reference>
<evidence type="ECO:0000259" key="2">
    <source>
        <dbReference type="Pfam" id="PF01610"/>
    </source>
</evidence>
<proteinExistence type="predicted"/>
<evidence type="ECO:0000256" key="1">
    <source>
        <dbReference type="SAM" id="MobiDB-lite"/>
    </source>
</evidence>
<dbReference type="PANTHER" id="PTHR33498">
    <property type="entry name" value="TRANSPOSASE FOR INSERTION SEQUENCE ELEMENT IS1557"/>
    <property type="match status" value="1"/>
</dbReference>
<name>A0ABR7FKW8_9FIRM</name>
<dbReference type="PANTHER" id="PTHR33498:SF1">
    <property type="entry name" value="TRANSPOSASE FOR INSERTION SEQUENCE ELEMENT IS1557"/>
    <property type="match status" value="1"/>
</dbReference>
<comment type="caution">
    <text evidence="4">The sequence shown here is derived from an EMBL/GenBank/DDBJ whole genome shotgun (WGS) entry which is preliminary data.</text>
</comment>
<evidence type="ECO:0000313" key="5">
    <source>
        <dbReference type="Proteomes" id="UP000654573"/>
    </source>
</evidence>
<accession>A0ABR7FKW8</accession>
<dbReference type="Pfam" id="PF01610">
    <property type="entry name" value="DDE_Tnp_ISL3"/>
    <property type="match status" value="1"/>
</dbReference>
<dbReference type="Pfam" id="PF14690">
    <property type="entry name" value="Zn_ribbon_ISL3"/>
    <property type="match status" value="1"/>
</dbReference>
<evidence type="ECO:0000313" key="4">
    <source>
        <dbReference type="EMBL" id="MBC5675866.1"/>
    </source>
</evidence>
<dbReference type="InterPro" id="IPR029261">
    <property type="entry name" value="Transposase_Znf"/>
</dbReference>
<protein>
    <submittedName>
        <fullName evidence="4">Transposase</fullName>
    </submittedName>
</protein>
<gene>
    <name evidence="4" type="ORF">H8S76_26970</name>
</gene>
<keyword evidence="5" id="KW-1185">Reference proteome</keyword>
<sequence>MTTTLDLQKFYPKEMEIAQICQGDKEIFVKMFARSKSCKCPKCSTVSKHRHGTYERKIQDLPILGKSTYLLVNTYEYQCDNPACDVTTFAENINGFLNYYSRMTDRCADFICTLALETSCEGCARICRAMNLRTSGDSVIRLLVKRYSMQPEAECGIIIGVDDFAFKKRHTYGTIIVDEATHHPVAILDGRDGNTLKEWLSKNKHVKAVTRDRASAYSSAITEILPDAMQIADRFHLHQNLLEAIKNTVNSELPVDIRIPSDYDSRENTSEDETGKKNAMLCG</sequence>
<dbReference type="EMBL" id="JACOOU010000022">
    <property type="protein sequence ID" value="MBC5675866.1"/>
    <property type="molecule type" value="Genomic_DNA"/>
</dbReference>
<dbReference type="InterPro" id="IPR047951">
    <property type="entry name" value="Transpos_ISL3"/>
</dbReference>
<dbReference type="InterPro" id="IPR002560">
    <property type="entry name" value="Transposase_DDE"/>
</dbReference>